<keyword evidence="3" id="KW-0812">Transmembrane</keyword>
<organism evidence="4 5">
    <name type="scientific">Wuchereria bancrofti</name>
    <dbReference type="NCBI Taxonomy" id="6293"/>
    <lineage>
        <taxon>Eukaryota</taxon>
        <taxon>Metazoa</taxon>
        <taxon>Ecdysozoa</taxon>
        <taxon>Nematoda</taxon>
        <taxon>Chromadorea</taxon>
        <taxon>Rhabditida</taxon>
        <taxon>Spirurina</taxon>
        <taxon>Spiruromorpha</taxon>
        <taxon>Filarioidea</taxon>
        <taxon>Onchocercidae</taxon>
        <taxon>Wuchereria</taxon>
    </lineage>
</organism>
<gene>
    <name evidence="4" type="ORF">WBA_LOCUS1854</name>
</gene>
<feature type="coiled-coil region" evidence="1">
    <location>
        <begin position="129"/>
        <end position="156"/>
    </location>
</feature>
<evidence type="ECO:0000256" key="2">
    <source>
        <dbReference type="SAM" id="MobiDB-lite"/>
    </source>
</evidence>
<keyword evidence="1" id="KW-0175">Coiled coil</keyword>
<evidence type="ECO:0000313" key="4">
    <source>
        <dbReference type="EMBL" id="VDM08468.1"/>
    </source>
</evidence>
<proteinExistence type="predicted"/>
<dbReference type="EMBL" id="UYWW01000438">
    <property type="protein sequence ID" value="VDM08468.1"/>
    <property type="molecule type" value="Genomic_DNA"/>
</dbReference>
<feature type="compositionally biased region" description="Low complexity" evidence="2">
    <location>
        <begin position="80"/>
        <end position="90"/>
    </location>
</feature>
<dbReference type="Proteomes" id="UP000270924">
    <property type="component" value="Unassembled WGS sequence"/>
</dbReference>
<feature type="compositionally biased region" description="Basic and acidic residues" evidence="2">
    <location>
        <begin position="70"/>
        <end position="79"/>
    </location>
</feature>
<evidence type="ECO:0000256" key="3">
    <source>
        <dbReference type="SAM" id="Phobius"/>
    </source>
</evidence>
<keyword evidence="3" id="KW-0472">Membrane</keyword>
<protein>
    <submittedName>
        <fullName evidence="4">Uncharacterized protein</fullName>
    </submittedName>
</protein>
<dbReference type="AlphaFoldDB" id="A0A3P7FCB7"/>
<feature type="transmembrane region" description="Helical" evidence="3">
    <location>
        <begin position="37"/>
        <end position="60"/>
    </location>
</feature>
<reference evidence="4 5" key="1">
    <citation type="submission" date="2018-11" db="EMBL/GenBank/DDBJ databases">
        <authorList>
            <consortium name="Pathogen Informatics"/>
        </authorList>
    </citation>
    <scope>NUCLEOTIDE SEQUENCE [LARGE SCALE GENOMIC DNA]</scope>
</reference>
<name>A0A3P7FCB7_WUCBA</name>
<dbReference type="InParanoid" id="A0A3P7FCB7"/>
<dbReference type="OrthoDB" id="5852043at2759"/>
<evidence type="ECO:0000256" key="1">
    <source>
        <dbReference type="SAM" id="Coils"/>
    </source>
</evidence>
<keyword evidence="5" id="KW-1185">Reference proteome</keyword>
<accession>A0A3P7FCB7</accession>
<sequence length="398" mass="47034">MCDVSMANDVNEEAMKWLLFDCNESKKKDSTKSKIKWLIISITTTVIVIIVVTVAAYYYCIKGKRQKNRKEEQEHEQRQQHLQLQQHDQQTSLKTSSGKLYEVTDRTTQASASTTQITNSSDSKLIRNIYRTKEKVRTKQNELQDINERINRQADEEFKQVKKELIAFYKYRLAYINLSFSEVETLCYLYYSFCCPIYYRFYLDDLLIVTKPMSSSIYYLYITDYEKNWMKKSNRNIFPIEALYRSPELEYIKHEKEQHVKSRDYGMLRRMIPGIMLGNWIEPLVLTTTDPDEQAVYLPVTVWDKNENDNDIHRNESMFEKDIVLPTTKSTIQLFEHAATAKNDLLNDGELEKAPKLSNELEEQPSMNRMFEELNVTEVYEEPFVRVYVKPLCEGPIC</sequence>
<feature type="region of interest" description="Disordered" evidence="2">
    <location>
        <begin position="70"/>
        <end position="96"/>
    </location>
</feature>
<keyword evidence="3" id="KW-1133">Transmembrane helix</keyword>
<evidence type="ECO:0000313" key="5">
    <source>
        <dbReference type="Proteomes" id="UP000270924"/>
    </source>
</evidence>